<dbReference type="GO" id="GO:0005840">
    <property type="term" value="C:ribosome"/>
    <property type="evidence" value="ECO:0007669"/>
    <property type="project" value="UniProtKB-KW"/>
</dbReference>
<dbReference type="EMBL" id="GDJX01017185">
    <property type="protein sequence ID" value="JAT50751.1"/>
    <property type="molecule type" value="Transcribed_RNA"/>
</dbReference>
<feature type="region of interest" description="Disordered" evidence="1">
    <location>
        <begin position="416"/>
        <end position="441"/>
    </location>
</feature>
<proteinExistence type="predicted"/>
<gene>
    <name evidence="2" type="primary">rplD_6</name>
    <name evidence="2" type="ORF">g.37357</name>
</gene>
<evidence type="ECO:0000313" key="2">
    <source>
        <dbReference type="EMBL" id="JAT50751.1"/>
    </source>
</evidence>
<accession>A0A1D1Y821</accession>
<reference evidence="2" key="1">
    <citation type="submission" date="2015-07" db="EMBL/GenBank/DDBJ databases">
        <title>Transcriptome Assembly of Anthurium amnicola.</title>
        <authorList>
            <person name="Suzuki J."/>
        </authorList>
    </citation>
    <scope>NUCLEOTIDE SEQUENCE</scope>
</reference>
<feature type="compositionally biased region" description="Basic and acidic residues" evidence="1">
    <location>
        <begin position="146"/>
        <end position="158"/>
    </location>
</feature>
<feature type="compositionally biased region" description="Polar residues" evidence="1">
    <location>
        <begin position="419"/>
        <end position="433"/>
    </location>
</feature>
<dbReference type="AlphaFoldDB" id="A0A1D1Y821"/>
<feature type="region of interest" description="Disordered" evidence="1">
    <location>
        <begin position="67"/>
        <end position="221"/>
    </location>
</feature>
<protein>
    <submittedName>
        <fullName evidence="2">50S ribosomal protein L4</fullName>
    </submittedName>
</protein>
<sequence length="441" mass="49073">FFFFFFFYPSFLLTLHPLSPTHKKTTLSPPFPCNHQKWPLHAIYTPVQFKSVGGRGGDVGIVAKAGAKAWEGSSSSRPAGRERRGAVRAVHGGARRSGCDGHGVGPHPRDQHHPGARSPRRGPSDARGRAGWRGQGDPPTLRRTRRACEAKALQRGEAEAMGQVGSRDKGPEESCSSVARNLRHRRGRSGRLRRRRPTVQGRQGQAQLPREGPGADRRRLPGLPWVPHAGTRSGDPAGRFHVPRSASVRAAPSRWRRRLAECGGQSLRHREHHLLQRFTDVVDLAVFRANLRRDVWILSTIRERLFQLRRPSRPGEEEGIGWPIIEEVVWVGEGAAESKAYQVKESSLSNEGWRVAVGGWRVAGGGLPVFVSVHTSVCVCPHAWVNDGVNGESMIIRMSVHVSLWHVRESVDRPEERATSPNKFNYSVQYSQDNKTKHDAL</sequence>
<evidence type="ECO:0000256" key="1">
    <source>
        <dbReference type="SAM" id="MobiDB-lite"/>
    </source>
</evidence>
<keyword evidence="2" id="KW-0687">Ribonucleoprotein</keyword>
<name>A0A1D1Y821_9ARAE</name>
<feature type="compositionally biased region" description="Basic residues" evidence="1">
    <location>
        <begin position="181"/>
        <end position="197"/>
    </location>
</feature>
<organism evidence="2">
    <name type="scientific">Anthurium amnicola</name>
    <dbReference type="NCBI Taxonomy" id="1678845"/>
    <lineage>
        <taxon>Eukaryota</taxon>
        <taxon>Viridiplantae</taxon>
        <taxon>Streptophyta</taxon>
        <taxon>Embryophyta</taxon>
        <taxon>Tracheophyta</taxon>
        <taxon>Spermatophyta</taxon>
        <taxon>Magnoliopsida</taxon>
        <taxon>Liliopsida</taxon>
        <taxon>Araceae</taxon>
        <taxon>Pothoideae</taxon>
        <taxon>Potheae</taxon>
        <taxon>Anthurium</taxon>
    </lineage>
</organism>
<feature type="non-terminal residue" evidence="2">
    <location>
        <position position="1"/>
    </location>
</feature>
<keyword evidence="2" id="KW-0689">Ribosomal protein</keyword>